<dbReference type="Proteomes" id="UP001596162">
    <property type="component" value="Unassembled WGS sequence"/>
</dbReference>
<keyword evidence="1" id="KW-0732">Signal</keyword>
<dbReference type="InterPro" id="IPR026444">
    <property type="entry name" value="Secre_tail"/>
</dbReference>
<protein>
    <submittedName>
        <fullName evidence="3">T9SS type A sorting domain-containing protein</fullName>
    </submittedName>
</protein>
<evidence type="ECO:0000313" key="4">
    <source>
        <dbReference type="Proteomes" id="UP001596162"/>
    </source>
</evidence>
<dbReference type="RefSeq" id="WP_376860070.1">
    <property type="nucleotide sequence ID" value="NZ_JBHSLA010000003.1"/>
</dbReference>
<reference evidence="4" key="1">
    <citation type="journal article" date="2019" name="Int. J. Syst. Evol. Microbiol.">
        <title>The Global Catalogue of Microorganisms (GCM) 10K type strain sequencing project: providing services to taxonomists for standard genome sequencing and annotation.</title>
        <authorList>
            <consortium name="The Broad Institute Genomics Platform"/>
            <consortium name="The Broad Institute Genome Sequencing Center for Infectious Disease"/>
            <person name="Wu L."/>
            <person name="Ma J."/>
        </authorList>
    </citation>
    <scope>NUCLEOTIDE SEQUENCE [LARGE SCALE GENOMIC DNA]</scope>
    <source>
        <strain evidence="4">JCM 17978</strain>
    </source>
</reference>
<comment type="caution">
    <text evidence="3">The sequence shown here is derived from an EMBL/GenBank/DDBJ whole genome shotgun (WGS) entry which is preliminary data.</text>
</comment>
<sequence length="284" mass="32143">MKHIYFFIFIFINISTYAQQHQIQIELVDENVGYSLTVGGQYSNESNDAGLNLIFQNHNVTSYEMVYGYTNETMMDKLGVVSCEDCDVEQFLQDLTNYNSVINYVDIFSGDVLSNGLVLNLVDNNVGSFVSYSNEIAVTNDGGLNQIFSDYNVRLYENVNVGTSYEQYELVCNCDANLLKQELDSYSTVVSITDYVYASFLLSTADIESQVVKIYPNPFTNMINLDTVTPIKTIEVYNILGKRVHVSSKTRNFENFAPTLTRGIYLLKIINQNGQTSTKKLIKN</sequence>
<gene>
    <name evidence="3" type="ORF">ACFPH8_08260</name>
</gene>
<dbReference type="NCBIfam" id="TIGR04183">
    <property type="entry name" value="Por_Secre_tail"/>
    <property type="match status" value="1"/>
</dbReference>
<feature type="domain" description="Secretion system C-terminal sorting" evidence="2">
    <location>
        <begin position="214"/>
        <end position="282"/>
    </location>
</feature>
<dbReference type="EMBL" id="JBHSLA010000003">
    <property type="protein sequence ID" value="MFC5195320.1"/>
    <property type="molecule type" value="Genomic_DNA"/>
</dbReference>
<name>A0ABW0C6V9_9FLAO</name>
<evidence type="ECO:0000313" key="3">
    <source>
        <dbReference type="EMBL" id="MFC5195320.1"/>
    </source>
</evidence>
<dbReference type="Pfam" id="PF18962">
    <property type="entry name" value="Por_Secre_tail"/>
    <property type="match status" value="1"/>
</dbReference>
<keyword evidence="4" id="KW-1185">Reference proteome</keyword>
<accession>A0ABW0C6V9</accession>
<proteinExistence type="predicted"/>
<evidence type="ECO:0000259" key="2">
    <source>
        <dbReference type="Pfam" id="PF18962"/>
    </source>
</evidence>
<organism evidence="3 4">
    <name type="scientific">Bizionia hallyeonensis</name>
    <dbReference type="NCBI Taxonomy" id="1123757"/>
    <lineage>
        <taxon>Bacteria</taxon>
        <taxon>Pseudomonadati</taxon>
        <taxon>Bacteroidota</taxon>
        <taxon>Flavobacteriia</taxon>
        <taxon>Flavobacteriales</taxon>
        <taxon>Flavobacteriaceae</taxon>
        <taxon>Bizionia</taxon>
    </lineage>
</organism>
<evidence type="ECO:0000256" key="1">
    <source>
        <dbReference type="ARBA" id="ARBA00022729"/>
    </source>
</evidence>